<evidence type="ECO:0008006" key="5">
    <source>
        <dbReference type="Google" id="ProtNLM"/>
    </source>
</evidence>
<dbReference type="EMBL" id="MU129130">
    <property type="protein sequence ID" value="KAF9505973.1"/>
    <property type="molecule type" value="Genomic_DNA"/>
</dbReference>
<dbReference type="GO" id="GO:0003682">
    <property type="term" value="F:chromatin binding"/>
    <property type="evidence" value="ECO:0007669"/>
    <property type="project" value="TreeGrafter"/>
</dbReference>
<dbReference type="GO" id="GO:0006261">
    <property type="term" value="P:DNA-templated DNA replication"/>
    <property type="evidence" value="ECO:0007669"/>
    <property type="project" value="TreeGrafter"/>
</dbReference>
<reference evidence="3" key="1">
    <citation type="journal article" date="2020" name="Nat. Commun.">
        <title>Large-scale genome sequencing of mycorrhizal fungi provides insights into the early evolution of symbiotic traits.</title>
        <authorList>
            <person name="Miyauchi S."/>
            <person name="Kiss E."/>
            <person name="Kuo A."/>
            <person name="Drula E."/>
            <person name="Kohler A."/>
            <person name="Sanchez-Garcia M."/>
            <person name="Morin E."/>
            <person name="Andreopoulos B."/>
            <person name="Barry K.W."/>
            <person name="Bonito G."/>
            <person name="Buee M."/>
            <person name="Carver A."/>
            <person name="Chen C."/>
            <person name="Cichocki N."/>
            <person name="Clum A."/>
            <person name="Culley D."/>
            <person name="Crous P.W."/>
            <person name="Fauchery L."/>
            <person name="Girlanda M."/>
            <person name="Hayes R.D."/>
            <person name="Keri Z."/>
            <person name="LaButti K."/>
            <person name="Lipzen A."/>
            <person name="Lombard V."/>
            <person name="Magnuson J."/>
            <person name="Maillard F."/>
            <person name="Murat C."/>
            <person name="Nolan M."/>
            <person name="Ohm R.A."/>
            <person name="Pangilinan J."/>
            <person name="Pereira M.F."/>
            <person name="Perotto S."/>
            <person name="Peter M."/>
            <person name="Pfister S."/>
            <person name="Riley R."/>
            <person name="Sitrit Y."/>
            <person name="Stielow J.B."/>
            <person name="Szollosi G."/>
            <person name="Zifcakova L."/>
            <person name="Stursova M."/>
            <person name="Spatafora J.W."/>
            <person name="Tedersoo L."/>
            <person name="Vaario L.M."/>
            <person name="Yamada A."/>
            <person name="Yan M."/>
            <person name="Wang P."/>
            <person name="Xu J."/>
            <person name="Bruns T."/>
            <person name="Baldrian P."/>
            <person name="Vilgalys R."/>
            <person name="Dunand C."/>
            <person name="Henrissat B."/>
            <person name="Grigoriev I.V."/>
            <person name="Hibbett D."/>
            <person name="Nagy L.G."/>
            <person name="Martin F.M."/>
        </authorList>
    </citation>
    <scope>NUCLEOTIDE SEQUENCE</scope>
    <source>
        <strain evidence="3">UP504</strain>
    </source>
</reference>
<proteinExistence type="predicted"/>
<accession>A0A9P6DP68</accession>
<keyword evidence="2" id="KW-0539">Nucleus</keyword>
<dbReference type="Proteomes" id="UP000886523">
    <property type="component" value="Unassembled WGS sequence"/>
</dbReference>
<comment type="caution">
    <text evidence="3">The sequence shown here is derived from an EMBL/GenBank/DDBJ whole genome shotgun (WGS) entry which is preliminary data.</text>
</comment>
<dbReference type="AlphaFoldDB" id="A0A9P6DP68"/>
<evidence type="ECO:0000313" key="4">
    <source>
        <dbReference type="Proteomes" id="UP000886523"/>
    </source>
</evidence>
<dbReference type="Pfam" id="PF09739">
    <property type="entry name" value="MCM_bind"/>
    <property type="match status" value="2"/>
</dbReference>
<dbReference type="PANTHER" id="PTHR13489:SF0">
    <property type="entry name" value="MINI-CHROMOSOME MAINTENANCE COMPLEX-BINDING PROTEIN"/>
    <property type="match status" value="1"/>
</dbReference>
<dbReference type="InterPro" id="IPR019140">
    <property type="entry name" value="MCM_complex-bd"/>
</dbReference>
<evidence type="ECO:0000256" key="2">
    <source>
        <dbReference type="ARBA" id="ARBA00023242"/>
    </source>
</evidence>
<keyword evidence="4" id="KW-1185">Reference proteome</keyword>
<organism evidence="3 4">
    <name type="scientific">Hydnum rufescens UP504</name>
    <dbReference type="NCBI Taxonomy" id="1448309"/>
    <lineage>
        <taxon>Eukaryota</taxon>
        <taxon>Fungi</taxon>
        <taxon>Dikarya</taxon>
        <taxon>Basidiomycota</taxon>
        <taxon>Agaricomycotina</taxon>
        <taxon>Agaricomycetes</taxon>
        <taxon>Cantharellales</taxon>
        <taxon>Hydnaceae</taxon>
        <taxon>Hydnum</taxon>
    </lineage>
</organism>
<dbReference type="OrthoDB" id="329666at2759"/>
<protein>
    <recommendedName>
        <fullName evidence="5">Mini-chromosome maintenance complex-binding protein</fullName>
    </recommendedName>
</protein>
<dbReference type="PANTHER" id="PTHR13489">
    <property type="entry name" value="MINI-CHROMOSOME MAINTENANCE COMPLEX-BINDING PROTEIN"/>
    <property type="match status" value="1"/>
</dbReference>
<name>A0A9P6DP68_9AGAM</name>
<comment type="subcellular location">
    <subcellularLocation>
        <location evidence="1">Nucleus</location>
    </subcellularLocation>
</comment>
<sequence length="405" mass="44449">MLIVCVDNEVSHPSNAQICGSSDDTLKLTDVYTFIGILCVSPSVFSLVASQLNYALTQNLGSATSLHDGNQDNVPTLHVLFSYPHPPTIVRFPYPMQSALPTEVTQYNMQETEGPPGSQALTDIRSELIDWLATEGLAGDREAAQWILLLAGPDHSRTPPILPLSVALSSFPPPPSTPSTSAKMPVLEPTLNSCSFSHFVECGPSSVLPRGTTVLVSDGAVSEGTLNNTGVLNVQALKQCISLKQSRILSHTVDFTFNTELTFLVLTQDKKSPFVETDVNVPLRPTLESSRFALYKAADRIRLPAPEKLRRFRELIGGAKTGKVTVGDDVSEYIQTDFVRQRQQVQGINSDDLVLRMSVARLMTLSFHELEMTKDTWEKTKALDNNESEDFWCSSPICLIIRLAV</sequence>
<evidence type="ECO:0000256" key="1">
    <source>
        <dbReference type="ARBA" id="ARBA00004123"/>
    </source>
</evidence>
<dbReference type="GO" id="GO:0005634">
    <property type="term" value="C:nucleus"/>
    <property type="evidence" value="ECO:0007669"/>
    <property type="project" value="UniProtKB-SubCell"/>
</dbReference>
<gene>
    <name evidence="3" type="ORF">BS47DRAFT_1399926</name>
</gene>
<evidence type="ECO:0000313" key="3">
    <source>
        <dbReference type="EMBL" id="KAF9505973.1"/>
    </source>
</evidence>